<feature type="region of interest" description="Disordered" evidence="1">
    <location>
        <begin position="57"/>
        <end position="119"/>
    </location>
</feature>
<evidence type="ECO:0000256" key="1">
    <source>
        <dbReference type="SAM" id="MobiDB-lite"/>
    </source>
</evidence>
<organism evidence="3 4">
    <name type="scientific">Olpidium bornovanus</name>
    <dbReference type="NCBI Taxonomy" id="278681"/>
    <lineage>
        <taxon>Eukaryota</taxon>
        <taxon>Fungi</taxon>
        <taxon>Fungi incertae sedis</taxon>
        <taxon>Olpidiomycota</taxon>
        <taxon>Olpidiomycotina</taxon>
        <taxon>Olpidiomycetes</taxon>
        <taxon>Olpidiales</taxon>
        <taxon>Olpidiaceae</taxon>
        <taxon>Olpidium</taxon>
    </lineage>
</organism>
<dbReference type="EMBL" id="JAEFCI010001608">
    <property type="protein sequence ID" value="KAG5462791.1"/>
    <property type="molecule type" value="Genomic_DNA"/>
</dbReference>
<protein>
    <recommendedName>
        <fullName evidence="2">Mechanosensitive ion channel MscS domain-containing protein</fullName>
    </recommendedName>
</protein>
<dbReference type="Proteomes" id="UP000673691">
    <property type="component" value="Unassembled WGS sequence"/>
</dbReference>
<dbReference type="InterPro" id="IPR010920">
    <property type="entry name" value="LSM_dom_sf"/>
</dbReference>
<evidence type="ECO:0000313" key="3">
    <source>
        <dbReference type="EMBL" id="KAG5462791.1"/>
    </source>
</evidence>
<feature type="region of interest" description="Disordered" evidence="1">
    <location>
        <begin position="1"/>
        <end position="45"/>
    </location>
</feature>
<dbReference type="GO" id="GO:0016020">
    <property type="term" value="C:membrane"/>
    <property type="evidence" value="ECO:0007669"/>
    <property type="project" value="InterPro"/>
</dbReference>
<sequence>MLVSPCARESGFPAPRQNAARGPEKTLVSWPLDNSVDQTGFKAPGKWSVRVGKDVDALGVKNGSNSGPLPPRRAVGDQPRRGPPPASDSPVRHRGVDPAANRGVRRPTGHSPQHGMDVRRDAGRGECFWGTCGPEVPSLRCVAGRLSTFTPPPLPPPAHCPPRLPADYGNERARPADPHRPIAAGARLAYGAGDASGAFRAGQAERVGRRPGQRDVEEAEGSHADLCAQEYVQLLRRFRRPVRGHVHIPHRLAIRAEHDGQRSHLGVDPRLVRRRTGPPVPHDKGAAGVVLGLAARPGLQNVISALIIGEITLAAADRLPSRSPTACSHGMTLDDELVVENEFGRVEDIKSQYVVFRIWDGRRMILPLSYFTAKPFQNWTKTSTWKIGTVFFYFAPLILSRMGQLREQVVRLLTTNDDARRLWDGKVFSTQVTNVMQDGGVVEVRVLASAAKGGDAFDLRCLVREHVIAFVVDKWPDVLVRSRNEARMFADEANVWDVGDSVDDDADAGNSKAVVEKEVFEHAKGE</sequence>
<dbReference type="OrthoDB" id="2114051at2759"/>
<proteinExistence type="predicted"/>
<feature type="domain" description="Mechanosensitive ion channel MscS" evidence="2">
    <location>
        <begin position="331"/>
        <end position="381"/>
    </location>
</feature>
<dbReference type="InterPro" id="IPR006685">
    <property type="entry name" value="MscS_channel_2nd"/>
</dbReference>
<dbReference type="SUPFAM" id="SSF50182">
    <property type="entry name" value="Sm-like ribonucleoproteins"/>
    <property type="match status" value="1"/>
</dbReference>
<feature type="region of interest" description="Disordered" evidence="1">
    <location>
        <begin position="201"/>
        <end position="221"/>
    </location>
</feature>
<evidence type="ECO:0000259" key="2">
    <source>
        <dbReference type="Pfam" id="PF00924"/>
    </source>
</evidence>
<gene>
    <name evidence="3" type="ORF">BJ554DRAFT_3529</name>
</gene>
<name>A0A8H8A0K7_9FUNG</name>
<comment type="caution">
    <text evidence="3">The sequence shown here is derived from an EMBL/GenBank/DDBJ whole genome shotgun (WGS) entry which is preliminary data.</text>
</comment>
<feature type="compositionally biased region" description="Basic and acidic residues" evidence="1">
    <location>
        <begin position="206"/>
        <end position="221"/>
    </location>
</feature>
<dbReference type="AlphaFoldDB" id="A0A8H8A0K7"/>
<dbReference type="GO" id="GO:0055085">
    <property type="term" value="P:transmembrane transport"/>
    <property type="evidence" value="ECO:0007669"/>
    <property type="project" value="InterPro"/>
</dbReference>
<keyword evidence="4" id="KW-1185">Reference proteome</keyword>
<reference evidence="3 4" key="1">
    <citation type="journal article" name="Sci. Rep.">
        <title>Genome-scale phylogenetic analyses confirm Olpidium as the closest living zoosporic fungus to the non-flagellated, terrestrial fungi.</title>
        <authorList>
            <person name="Chang Y."/>
            <person name="Rochon D."/>
            <person name="Sekimoto S."/>
            <person name="Wang Y."/>
            <person name="Chovatia M."/>
            <person name="Sandor L."/>
            <person name="Salamov A."/>
            <person name="Grigoriev I.V."/>
            <person name="Stajich J.E."/>
            <person name="Spatafora J.W."/>
        </authorList>
    </citation>
    <scope>NUCLEOTIDE SEQUENCE [LARGE SCALE GENOMIC DNA]</scope>
    <source>
        <strain evidence="3">S191</strain>
    </source>
</reference>
<evidence type="ECO:0000313" key="4">
    <source>
        <dbReference type="Proteomes" id="UP000673691"/>
    </source>
</evidence>
<accession>A0A8H8A0K7</accession>
<dbReference type="Pfam" id="PF00924">
    <property type="entry name" value="MS_channel_2nd"/>
    <property type="match status" value="1"/>
</dbReference>